<proteinExistence type="predicted"/>
<reference evidence="1" key="1">
    <citation type="journal article" date="2020" name="mSystems">
        <title>Genome- and Community-Level Interaction Insights into Carbon Utilization and Element Cycling Functions of Hydrothermarchaeota in Hydrothermal Sediment.</title>
        <authorList>
            <person name="Zhou Z."/>
            <person name="Liu Y."/>
            <person name="Xu W."/>
            <person name="Pan J."/>
            <person name="Luo Z.H."/>
            <person name="Li M."/>
        </authorList>
    </citation>
    <scope>NUCLEOTIDE SEQUENCE [LARGE SCALE GENOMIC DNA]</scope>
    <source>
        <strain evidence="1">HyVt-633</strain>
    </source>
</reference>
<dbReference type="AlphaFoldDB" id="A0A7C5H7Y0"/>
<gene>
    <name evidence="1" type="ORF">ENL07_02685</name>
</gene>
<feature type="non-terminal residue" evidence="1">
    <location>
        <position position="59"/>
    </location>
</feature>
<comment type="caution">
    <text evidence="1">The sequence shown here is derived from an EMBL/GenBank/DDBJ whole genome shotgun (WGS) entry which is preliminary data.</text>
</comment>
<organism evidence="1">
    <name type="scientific">Chlorobaculum parvum</name>
    <dbReference type="NCBI Taxonomy" id="274539"/>
    <lineage>
        <taxon>Bacteria</taxon>
        <taxon>Pseudomonadati</taxon>
        <taxon>Chlorobiota</taxon>
        <taxon>Chlorobiia</taxon>
        <taxon>Chlorobiales</taxon>
        <taxon>Chlorobiaceae</taxon>
        <taxon>Chlorobaculum</taxon>
    </lineage>
</organism>
<accession>A0A7C5H7Y0</accession>
<name>A0A7C5H7Y0_9CHLB</name>
<evidence type="ECO:0000313" key="1">
    <source>
        <dbReference type="EMBL" id="HHE31558.1"/>
    </source>
</evidence>
<protein>
    <submittedName>
        <fullName evidence="1">IS5/IS1182 family transposase</fullName>
    </submittedName>
</protein>
<dbReference type="EMBL" id="DRSQ01000060">
    <property type="protein sequence ID" value="HHE31558.1"/>
    <property type="molecule type" value="Genomic_DNA"/>
</dbReference>
<sequence length="59" mass="6833">MKNINPLGLFDEQFLLERLTKLKDPLVKLEAHIDWQLFAAILEVAFNKPSNRKSMGRPP</sequence>
<dbReference type="Proteomes" id="UP000886058">
    <property type="component" value="Unassembled WGS sequence"/>
</dbReference>